<dbReference type="GO" id="GO:0016020">
    <property type="term" value="C:membrane"/>
    <property type="evidence" value="ECO:0007669"/>
    <property type="project" value="UniProtKB-SubCell"/>
</dbReference>
<evidence type="ECO:0000256" key="5">
    <source>
        <dbReference type="ARBA" id="ARBA00022723"/>
    </source>
</evidence>
<dbReference type="Pfam" id="PF00067">
    <property type="entry name" value="p450"/>
    <property type="match status" value="1"/>
</dbReference>
<evidence type="ECO:0000256" key="1">
    <source>
        <dbReference type="ARBA" id="ARBA00001971"/>
    </source>
</evidence>
<dbReference type="Gene3D" id="1.10.630.10">
    <property type="entry name" value="Cytochrome P450"/>
    <property type="match status" value="1"/>
</dbReference>
<reference evidence="12" key="1">
    <citation type="submission" date="2024-07" db="EMBL/GenBank/DDBJ databases">
        <title>Two chromosome-level genome assemblies of Korean endemic species Abeliophyllum distichum and Forsythia ovata (Oleaceae).</title>
        <authorList>
            <person name="Jang H."/>
        </authorList>
    </citation>
    <scope>NUCLEOTIDE SEQUENCE [LARGE SCALE GENOMIC DNA]</scope>
</reference>
<evidence type="ECO:0000313" key="11">
    <source>
        <dbReference type="EMBL" id="KAL2497459.1"/>
    </source>
</evidence>
<comment type="similarity">
    <text evidence="3 10">Belongs to the cytochrome P450 family.</text>
</comment>
<dbReference type="SUPFAM" id="SSF48264">
    <property type="entry name" value="Cytochrome P450"/>
    <property type="match status" value="1"/>
</dbReference>
<keyword evidence="12" id="KW-1185">Reference proteome</keyword>
<dbReference type="Proteomes" id="UP001604336">
    <property type="component" value="Unassembled WGS sequence"/>
</dbReference>
<dbReference type="GO" id="GO:0046872">
    <property type="term" value="F:metal ion binding"/>
    <property type="evidence" value="ECO:0007669"/>
    <property type="project" value="UniProtKB-KW"/>
</dbReference>
<keyword evidence="7 9" id="KW-0408">Iron</keyword>
<sequence>MDILSIGTTIVVPIVQPIGTTISRPNRSHLLGRQYVVPIGYDVSKGTTVIINVWSIGRNPKYWDAPEQYLPERFLDKKIDMLGQNFALLPFGSGRRRCPGYNLGLKIVRSTLANLLHGFNWKLPKNMKPEDVCVEEHYGLTTHPKVPLEMIIEPRLPLHLY</sequence>
<keyword evidence="6 10" id="KW-0560">Oxidoreductase</keyword>
<comment type="caution">
    <text evidence="11">The sequence shown here is derived from an EMBL/GenBank/DDBJ whole genome shotgun (WGS) entry which is preliminary data.</text>
</comment>
<name>A0ABD1SB94_9LAMI</name>
<evidence type="ECO:0000256" key="2">
    <source>
        <dbReference type="ARBA" id="ARBA00004167"/>
    </source>
</evidence>
<dbReference type="EMBL" id="JBFOLK010000007">
    <property type="protein sequence ID" value="KAL2497459.1"/>
    <property type="molecule type" value="Genomic_DNA"/>
</dbReference>
<evidence type="ECO:0000256" key="8">
    <source>
        <dbReference type="ARBA" id="ARBA00023033"/>
    </source>
</evidence>
<evidence type="ECO:0000256" key="6">
    <source>
        <dbReference type="ARBA" id="ARBA00023002"/>
    </source>
</evidence>
<dbReference type="InterPro" id="IPR017972">
    <property type="entry name" value="Cyt_P450_CS"/>
</dbReference>
<dbReference type="InterPro" id="IPR001128">
    <property type="entry name" value="Cyt_P450"/>
</dbReference>
<gene>
    <name evidence="11" type="ORF">Adt_23009</name>
</gene>
<evidence type="ECO:0000256" key="7">
    <source>
        <dbReference type="ARBA" id="ARBA00023004"/>
    </source>
</evidence>
<evidence type="ECO:0000256" key="3">
    <source>
        <dbReference type="ARBA" id="ARBA00010617"/>
    </source>
</evidence>
<accession>A0ABD1SB94</accession>
<evidence type="ECO:0000256" key="10">
    <source>
        <dbReference type="RuleBase" id="RU000461"/>
    </source>
</evidence>
<comment type="subcellular location">
    <subcellularLocation>
        <location evidence="2">Membrane</location>
        <topology evidence="2">Single-pass membrane protein</topology>
    </subcellularLocation>
</comment>
<keyword evidence="5 9" id="KW-0479">Metal-binding</keyword>
<dbReference type="InterPro" id="IPR036396">
    <property type="entry name" value="Cyt_P450_sf"/>
</dbReference>
<keyword evidence="8 10" id="KW-0503">Monooxygenase</keyword>
<dbReference type="AlphaFoldDB" id="A0ABD1SB94"/>
<comment type="cofactor">
    <cofactor evidence="1 9">
        <name>heme</name>
        <dbReference type="ChEBI" id="CHEBI:30413"/>
    </cofactor>
</comment>
<dbReference type="PRINTS" id="PR00463">
    <property type="entry name" value="EP450I"/>
</dbReference>
<evidence type="ECO:0000313" key="12">
    <source>
        <dbReference type="Proteomes" id="UP001604336"/>
    </source>
</evidence>
<evidence type="ECO:0000256" key="9">
    <source>
        <dbReference type="PIRSR" id="PIRSR602401-1"/>
    </source>
</evidence>
<dbReference type="GO" id="GO:0004497">
    <property type="term" value="F:monooxygenase activity"/>
    <property type="evidence" value="ECO:0007669"/>
    <property type="project" value="UniProtKB-KW"/>
</dbReference>
<protein>
    <submittedName>
        <fullName evidence="11">Cytochrome</fullName>
    </submittedName>
</protein>
<dbReference type="InterPro" id="IPR002401">
    <property type="entry name" value="Cyt_P450_E_grp-I"/>
</dbReference>
<dbReference type="PROSITE" id="PS00086">
    <property type="entry name" value="CYTOCHROME_P450"/>
    <property type="match status" value="1"/>
</dbReference>
<keyword evidence="4 9" id="KW-0349">Heme</keyword>
<dbReference type="PANTHER" id="PTHR47944:SF5">
    <property type="entry name" value="CYTOCHROME P450 71A1-LIKE"/>
    <property type="match status" value="1"/>
</dbReference>
<proteinExistence type="inferred from homology"/>
<evidence type="ECO:0000256" key="4">
    <source>
        <dbReference type="ARBA" id="ARBA00022617"/>
    </source>
</evidence>
<dbReference type="PANTHER" id="PTHR47944">
    <property type="entry name" value="CYTOCHROME P450 98A9"/>
    <property type="match status" value="1"/>
</dbReference>
<organism evidence="11 12">
    <name type="scientific">Abeliophyllum distichum</name>
    <dbReference type="NCBI Taxonomy" id="126358"/>
    <lineage>
        <taxon>Eukaryota</taxon>
        <taxon>Viridiplantae</taxon>
        <taxon>Streptophyta</taxon>
        <taxon>Embryophyta</taxon>
        <taxon>Tracheophyta</taxon>
        <taxon>Spermatophyta</taxon>
        <taxon>Magnoliopsida</taxon>
        <taxon>eudicotyledons</taxon>
        <taxon>Gunneridae</taxon>
        <taxon>Pentapetalae</taxon>
        <taxon>asterids</taxon>
        <taxon>lamiids</taxon>
        <taxon>Lamiales</taxon>
        <taxon>Oleaceae</taxon>
        <taxon>Forsythieae</taxon>
        <taxon>Abeliophyllum</taxon>
    </lineage>
</organism>
<feature type="binding site" description="axial binding residue" evidence="9">
    <location>
        <position position="98"/>
    </location>
    <ligand>
        <name>heme</name>
        <dbReference type="ChEBI" id="CHEBI:30413"/>
    </ligand>
    <ligandPart>
        <name>Fe</name>
        <dbReference type="ChEBI" id="CHEBI:18248"/>
    </ligandPart>
</feature>